<accession>A0ABX0QIF6</accession>
<dbReference type="SMART" id="SM00645">
    <property type="entry name" value="Pept_C1"/>
    <property type="match status" value="1"/>
</dbReference>
<gene>
    <name evidence="3" type="ORF">F7231_18650</name>
</gene>
<reference evidence="4" key="2">
    <citation type="submission" date="2023-07" db="EMBL/GenBank/DDBJ databases">
        <authorList>
            <person name="Jung D.-H."/>
        </authorList>
    </citation>
    <scope>NUCLEOTIDE SEQUENCE [LARGE SCALE GENOMIC DNA]</scope>
    <source>
        <strain evidence="4">JA-25</strain>
    </source>
</reference>
<keyword evidence="4" id="KW-1185">Reference proteome</keyword>
<protein>
    <recommendedName>
        <fullName evidence="2">Peptidase C1A papain C-terminal domain-containing protein</fullName>
    </recommendedName>
</protein>
<evidence type="ECO:0000256" key="1">
    <source>
        <dbReference type="ARBA" id="ARBA00008455"/>
    </source>
</evidence>
<dbReference type="InterPro" id="IPR000668">
    <property type="entry name" value="Peptidase_C1A_C"/>
</dbReference>
<dbReference type="Gene3D" id="3.90.70.10">
    <property type="entry name" value="Cysteine proteinases"/>
    <property type="match status" value="1"/>
</dbReference>
<name>A0ABX0QIF6_9BACT</name>
<dbReference type="EMBL" id="WAEL01000007">
    <property type="protein sequence ID" value="NID12200.1"/>
    <property type="molecule type" value="Genomic_DNA"/>
</dbReference>
<dbReference type="PANTHER" id="PTHR12411">
    <property type="entry name" value="CYSTEINE PROTEASE FAMILY C1-RELATED"/>
    <property type="match status" value="1"/>
</dbReference>
<proteinExistence type="inferred from homology"/>
<dbReference type="InterPro" id="IPR013128">
    <property type="entry name" value="Peptidase_C1A"/>
</dbReference>
<evidence type="ECO:0000313" key="3">
    <source>
        <dbReference type="EMBL" id="NID12200.1"/>
    </source>
</evidence>
<comment type="similarity">
    <text evidence="1">Belongs to the peptidase C1 family.</text>
</comment>
<comment type="caution">
    <text evidence="3">The sequence shown here is derived from an EMBL/GenBank/DDBJ whole genome shotgun (WGS) entry which is preliminary data.</text>
</comment>
<evidence type="ECO:0000313" key="4">
    <source>
        <dbReference type="Proteomes" id="UP000606008"/>
    </source>
</evidence>
<dbReference type="Proteomes" id="UP000606008">
    <property type="component" value="Unassembled WGS sequence"/>
</dbReference>
<dbReference type="SUPFAM" id="SSF54001">
    <property type="entry name" value="Cysteine proteinases"/>
    <property type="match status" value="1"/>
</dbReference>
<organism evidence="3 4">
    <name type="scientific">Fibrivirga algicola</name>
    <dbReference type="NCBI Taxonomy" id="2950420"/>
    <lineage>
        <taxon>Bacteria</taxon>
        <taxon>Pseudomonadati</taxon>
        <taxon>Bacteroidota</taxon>
        <taxon>Cytophagia</taxon>
        <taxon>Cytophagales</taxon>
        <taxon>Spirosomataceae</taxon>
        <taxon>Fibrivirga</taxon>
    </lineage>
</organism>
<reference evidence="4" key="1">
    <citation type="submission" date="2019-09" db="EMBL/GenBank/DDBJ databases">
        <authorList>
            <person name="Jung D.-H."/>
        </authorList>
    </citation>
    <scope>NUCLEOTIDE SEQUENCE [LARGE SCALE GENOMIC DNA]</scope>
    <source>
        <strain evidence="4">JA-25</strain>
    </source>
</reference>
<dbReference type="Pfam" id="PF00112">
    <property type="entry name" value="Peptidase_C1"/>
    <property type="match status" value="1"/>
</dbReference>
<dbReference type="CDD" id="cd02619">
    <property type="entry name" value="Peptidase_C1"/>
    <property type="match status" value="1"/>
</dbReference>
<sequence>MKTGWLSARPFRYVAPLPMKTTLLLLLVPSWLVAQGLRIDDARYADLPQKRSSEGIGKLPARIDLSMFAPEVINQGDNGICVAVSVGYYMRTILEAQKRQVTSRLGMGQVNKLRFSPWYLYNTIKEAGDTDCKAGIDIGAALEYIKQKGLPAYSAAATQTCEPPTPLEATPDSRLLDYVKLFGIVDDRKLKELATKKALSELSPVVVGIQTTPSLKSLTLRKTIVPRISSALAGQRATDRSAFTLWRPELSSSLSFGHAMCVVGYDDTMFGTGAFKLINSWGTNWGDNGYFWIAYADFGQYAKYGYQAYVQTAGSPTDIILSADIAISTATFFTGTDQPVERIKNGTTLAAYRVIKPQRTGTPFKFSARLSKQTYLYLVTANSTDEVATKLFPEQGYSPLIGRDTRVELPNGTLLRLEGAPGLEYWLFLFSETAIDIDDYIAKINAQKGPFSNRVQTAFGDALAPYQQISYKDKKMGFFLKSQHRGRIVPLLVSMNHVK</sequence>
<dbReference type="InterPro" id="IPR038765">
    <property type="entry name" value="Papain-like_cys_pep_sf"/>
</dbReference>
<feature type="domain" description="Peptidase C1A papain C-terminal" evidence="2">
    <location>
        <begin position="59"/>
        <end position="306"/>
    </location>
</feature>
<evidence type="ECO:0000259" key="2">
    <source>
        <dbReference type="SMART" id="SM00645"/>
    </source>
</evidence>